<feature type="domain" description="Alpha-D-phosphohexomutase alpha/beta/alpha" evidence="12">
    <location>
        <begin position="153"/>
        <end position="261"/>
    </location>
</feature>
<feature type="domain" description="Alpha-D-phosphohexomutase alpha/beta/alpha" evidence="11">
    <location>
        <begin position="51"/>
        <end position="115"/>
    </location>
</feature>
<evidence type="ECO:0000259" key="11">
    <source>
        <dbReference type="Pfam" id="PF02878"/>
    </source>
</evidence>
<evidence type="ECO:0000256" key="4">
    <source>
        <dbReference type="ARBA" id="ARBA00012728"/>
    </source>
</evidence>
<evidence type="ECO:0000256" key="6">
    <source>
        <dbReference type="ARBA" id="ARBA00022723"/>
    </source>
</evidence>
<dbReference type="Pfam" id="PF02880">
    <property type="entry name" value="PGM_PMM_III"/>
    <property type="match status" value="1"/>
</dbReference>
<dbReference type="PANTHER" id="PTHR22573">
    <property type="entry name" value="PHOSPHOHEXOMUTASE FAMILY MEMBER"/>
    <property type="match status" value="1"/>
</dbReference>
<evidence type="ECO:0000313" key="15">
    <source>
        <dbReference type="Proteomes" id="UP000823046"/>
    </source>
</evidence>
<evidence type="ECO:0000256" key="9">
    <source>
        <dbReference type="RuleBase" id="RU004326"/>
    </source>
</evidence>
<feature type="region of interest" description="Disordered" evidence="10">
    <location>
        <begin position="1"/>
        <end position="21"/>
    </location>
</feature>
<organism evidence="14 15">
    <name type="scientific">Cardiosporidium cionae</name>
    <dbReference type="NCBI Taxonomy" id="476202"/>
    <lineage>
        <taxon>Eukaryota</taxon>
        <taxon>Sar</taxon>
        <taxon>Alveolata</taxon>
        <taxon>Apicomplexa</taxon>
        <taxon>Aconoidasida</taxon>
        <taxon>Nephromycida</taxon>
        <taxon>Cardiosporidium</taxon>
    </lineage>
</organism>
<keyword evidence="6 9" id="KW-0479">Metal-binding</keyword>
<proteinExistence type="inferred from homology"/>
<comment type="similarity">
    <text evidence="3 9">Belongs to the phosphohexose mutase family.</text>
</comment>
<dbReference type="EMBL" id="JADAQX010000057">
    <property type="protein sequence ID" value="KAF8822403.1"/>
    <property type="molecule type" value="Genomic_DNA"/>
</dbReference>
<gene>
    <name evidence="14" type="primary">GPM1</name>
    <name evidence="14" type="ORF">IE077_003830</name>
</gene>
<dbReference type="EC" id="5.4.2.2" evidence="4"/>
<dbReference type="InterPro" id="IPR005844">
    <property type="entry name" value="A-D-PHexomutase_a/b/a-I"/>
</dbReference>
<evidence type="ECO:0000313" key="14">
    <source>
        <dbReference type="EMBL" id="KAF8822403.1"/>
    </source>
</evidence>
<evidence type="ECO:0000256" key="1">
    <source>
        <dbReference type="ARBA" id="ARBA00000443"/>
    </source>
</evidence>
<dbReference type="InterPro" id="IPR005846">
    <property type="entry name" value="A-D-PHexomutase_a/b/a-III"/>
</dbReference>
<dbReference type="Gene3D" id="3.40.120.10">
    <property type="entry name" value="Alpha-D-Glucose-1,6-Bisphosphate, subunit A, domain 3"/>
    <property type="match status" value="3"/>
</dbReference>
<evidence type="ECO:0000259" key="12">
    <source>
        <dbReference type="Pfam" id="PF02879"/>
    </source>
</evidence>
<dbReference type="NCBIfam" id="NF005737">
    <property type="entry name" value="PRK07564.1-1"/>
    <property type="match status" value="1"/>
</dbReference>
<evidence type="ECO:0000256" key="3">
    <source>
        <dbReference type="ARBA" id="ARBA00010231"/>
    </source>
</evidence>
<dbReference type="Pfam" id="PF02879">
    <property type="entry name" value="PGM_PMM_II"/>
    <property type="match status" value="1"/>
</dbReference>
<sequence>MVTTKNSPGFPDQRPGTSGLRKKTRIFMVDPYLSNFIQSIFTSLDIKGKGGLISTPSASLLLRTYSSLNLEAGILLTASHNPGGLHEDFGVKLNDSTGAPAAESLTNAIAEIAASPKDISILPLNPIQIDRLGLQSFASGSFTVNVIDPVESWLECMRGIFDFPSIGSLLKRKNFSMIFDGLNGVIGNYARRLFQEEFGISSSSLLGCIPMEDFGGSHPDPNLVYAKTLVERMNIFSSSSSLDIPEFGAAVDGDGDRNMILGRGFFVTPSDSVAIIAENAQKCIPYFKNGLRGVARSMPTSKALEIVANKLGIPAYETPVGWKYFVNLMDSGKVNLCGEESFGTGSDHIREKDGLWAILAWLNILAYYNKDSSRPIVSVEEIVRKYWRENGRNYYLRFDYEAVDTQVTLQMIEHLRSFTTNSKNEITSNYPKLKERIKNQTFIADEFSYKDPIDGSTAEKQGIRFLFGDGGRIIWRISGTGSEGLTIRVYFEVYEEDPNRLNSTNEEAVHPLVEIAAECSKIVAFTGREAPTIIT</sequence>
<dbReference type="Gene3D" id="3.30.310.50">
    <property type="entry name" value="Alpha-D-phosphohexomutase, C-terminal domain"/>
    <property type="match status" value="1"/>
</dbReference>
<evidence type="ECO:0000259" key="13">
    <source>
        <dbReference type="Pfam" id="PF02880"/>
    </source>
</evidence>
<evidence type="ECO:0000256" key="5">
    <source>
        <dbReference type="ARBA" id="ARBA00022553"/>
    </source>
</evidence>
<dbReference type="InterPro" id="IPR036900">
    <property type="entry name" value="A-D-PHexomutase_C_sf"/>
</dbReference>
<name>A0ABQ7JEH9_9APIC</name>
<dbReference type="PANTHER" id="PTHR22573:SF2">
    <property type="entry name" value="PHOSPHOGLUCOMUTASE"/>
    <property type="match status" value="1"/>
</dbReference>
<evidence type="ECO:0000256" key="2">
    <source>
        <dbReference type="ARBA" id="ARBA00001946"/>
    </source>
</evidence>
<keyword evidence="7 9" id="KW-0460">Magnesium</keyword>
<comment type="caution">
    <text evidence="14">The sequence shown here is derived from an EMBL/GenBank/DDBJ whole genome shotgun (WGS) entry which is preliminary data.</text>
</comment>
<reference evidence="14 15" key="1">
    <citation type="journal article" date="2020" name="bioRxiv">
        <title>Metabolic contributions of an alphaproteobacterial endosymbiont in the apicomplexan Cardiosporidium cionae.</title>
        <authorList>
            <person name="Hunter E.S."/>
            <person name="Paight C.J."/>
            <person name="Lane C.E."/>
        </authorList>
    </citation>
    <scope>NUCLEOTIDE SEQUENCE [LARGE SCALE GENOMIC DNA]</scope>
    <source>
        <strain evidence="14">ESH_2018</strain>
    </source>
</reference>
<accession>A0ABQ7JEH9</accession>
<feature type="domain" description="Alpha-D-phosphohexomutase alpha/beta/alpha" evidence="13">
    <location>
        <begin position="272"/>
        <end position="374"/>
    </location>
</feature>
<dbReference type="PROSITE" id="PS00710">
    <property type="entry name" value="PGM_PMM"/>
    <property type="match status" value="1"/>
</dbReference>
<keyword evidence="15" id="KW-1185">Reference proteome</keyword>
<evidence type="ECO:0000256" key="10">
    <source>
        <dbReference type="SAM" id="MobiDB-lite"/>
    </source>
</evidence>
<dbReference type="InterPro" id="IPR045244">
    <property type="entry name" value="PGM"/>
</dbReference>
<keyword evidence="8" id="KW-0413">Isomerase</keyword>
<protein>
    <recommendedName>
        <fullName evidence="4">phosphoglucomutase (alpha-D-glucose-1,6-bisphosphate-dependent)</fullName>
        <ecNumber evidence="4">5.4.2.2</ecNumber>
    </recommendedName>
</protein>
<dbReference type="Pfam" id="PF24947">
    <property type="entry name" value="PGM1_C_vert_fung"/>
    <property type="match status" value="1"/>
</dbReference>
<keyword evidence="5" id="KW-0597">Phosphoprotein</keyword>
<dbReference type="InterPro" id="IPR005845">
    <property type="entry name" value="A-D-PHexomutase_a/b/a-II"/>
</dbReference>
<dbReference type="Proteomes" id="UP000823046">
    <property type="component" value="Unassembled WGS sequence"/>
</dbReference>
<comment type="cofactor">
    <cofactor evidence="2">
        <name>Mg(2+)</name>
        <dbReference type="ChEBI" id="CHEBI:18420"/>
    </cofactor>
</comment>
<dbReference type="InterPro" id="IPR005841">
    <property type="entry name" value="Alpha-D-phosphohexomutase_SF"/>
</dbReference>
<dbReference type="SUPFAM" id="SSF55957">
    <property type="entry name" value="Phosphoglucomutase, C-terminal domain"/>
    <property type="match status" value="1"/>
</dbReference>
<dbReference type="Pfam" id="PF02878">
    <property type="entry name" value="PGM_PMM_I"/>
    <property type="match status" value="1"/>
</dbReference>
<dbReference type="SUPFAM" id="SSF53738">
    <property type="entry name" value="Phosphoglucomutase, first 3 domains"/>
    <property type="match status" value="3"/>
</dbReference>
<evidence type="ECO:0000256" key="8">
    <source>
        <dbReference type="ARBA" id="ARBA00023235"/>
    </source>
</evidence>
<comment type="catalytic activity">
    <reaction evidence="1">
        <text>alpha-D-glucose 1-phosphate = alpha-D-glucose 6-phosphate</text>
        <dbReference type="Rhea" id="RHEA:23536"/>
        <dbReference type="ChEBI" id="CHEBI:58225"/>
        <dbReference type="ChEBI" id="CHEBI:58601"/>
        <dbReference type="EC" id="5.4.2.2"/>
    </reaction>
</comment>
<dbReference type="PRINTS" id="PR00509">
    <property type="entry name" value="PGMPMM"/>
</dbReference>
<dbReference type="InterPro" id="IPR016055">
    <property type="entry name" value="A-D-PHexomutase_a/b/a-I/II/III"/>
</dbReference>
<dbReference type="InterPro" id="IPR016066">
    <property type="entry name" value="A-D-PHexomutase_CS"/>
</dbReference>
<evidence type="ECO:0000256" key="7">
    <source>
        <dbReference type="ARBA" id="ARBA00022842"/>
    </source>
</evidence>